<evidence type="ECO:0000259" key="2">
    <source>
        <dbReference type="Pfam" id="PF01549"/>
    </source>
</evidence>
<gene>
    <name evidence="3" type="ORF">PCOR1329_LOCUS19567</name>
</gene>
<dbReference type="PANTHER" id="PTHR34403">
    <property type="entry name" value="TOL-PAL SYSTEM PROTEIN TOLA"/>
    <property type="match status" value="1"/>
</dbReference>
<evidence type="ECO:0000313" key="4">
    <source>
        <dbReference type="Proteomes" id="UP001189429"/>
    </source>
</evidence>
<dbReference type="InterPro" id="IPR050972">
    <property type="entry name" value="SDr-like"/>
</dbReference>
<dbReference type="EMBL" id="CAUYUJ010006257">
    <property type="protein sequence ID" value="CAK0816729.1"/>
    <property type="molecule type" value="Genomic_DNA"/>
</dbReference>
<dbReference type="PANTHER" id="PTHR34403:SF14">
    <property type="entry name" value="OS05G0225800 PROTEIN"/>
    <property type="match status" value="1"/>
</dbReference>
<dbReference type="Proteomes" id="UP001189429">
    <property type="component" value="Unassembled WGS sequence"/>
</dbReference>
<proteinExistence type="predicted"/>
<organism evidence="3 4">
    <name type="scientific">Prorocentrum cordatum</name>
    <dbReference type="NCBI Taxonomy" id="2364126"/>
    <lineage>
        <taxon>Eukaryota</taxon>
        <taxon>Sar</taxon>
        <taxon>Alveolata</taxon>
        <taxon>Dinophyceae</taxon>
        <taxon>Prorocentrales</taxon>
        <taxon>Prorocentraceae</taxon>
        <taxon>Prorocentrum</taxon>
    </lineage>
</organism>
<comment type="caution">
    <text evidence="3">The sequence shown here is derived from an EMBL/GenBank/DDBJ whole genome shotgun (WGS) entry which is preliminary data.</text>
</comment>
<feature type="region of interest" description="Disordered" evidence="1">
    <location>
        <begin position="141"/>
        <end position="343"/>
    </location>
</feature>
<feature type="domain" description="ShKT" evidence="2">
    <location>
        <begin position="101"/>
        <end position="130"/>
    </location>
</feature>
<keyword evidence="4" id="KW-1185">Reference proteome</keyword>
<feature type="non-terminal residue" evidence="3">
    <location>
        <position position="1"/>
    </location>
</feature>
<accession>A0ABN9RG91</accession>
<dbReference type="Pfam" id="PF01549">
    <property type="entry name" value="ShK"/>
    <property type="match status" value="1"/>
</dbReference>
<protein>
    <recommendedName>
        <fullName evidence="2">ShKT domain-containing protein</fullName>
    </recommendedName>
</protein>
<evidence type="ECO:0000313" key="3">
    <source>
        <dbReference type="EMBL" id="CAK0816729.1"/>
    </source>
</evidence>
<sequence>REASCIPVQASWFKQTWCSFHFVRNQITHTHATTLGLRVLSFLFRGMAVQKAPWTVWSVVAVVLSISAPTVTSIGVSSKPECADDDAQIIALASGIGVTISGCAAVQPYCEDAKYGSTVKATCPATCGLCRVASPSSSQAAEVLMDRSSRGSQDADDQRSLDRALAAKGPDPTPRPTPWPTPWPTRYPTPRPTPWPTPWPTRYPTPRPTPWPTPWPTRYPTPRPTPWPTPRPTPYPTPKPTPNPTPNPTPYPTPKPTPNPTPNPTPYPTPKPTPNPTPNPTPYPTPKPTPNPTPNPTPYPTPKPTPSPTPNPTPYPTPKPTPNPTPKPTPYPTPSPTPNPTPYPTPYPTAFPTPYPTAFPTPYPTAFPTPYPTAFPTPYPTAFPTPYPTAFPTPFPTPSPTPSPTYPLGWPTPQPTFLPAAPMAGGAAGGVAATGDPHLQNVHGERFDLMQAGKHVLINIPRGVSAEDALLRVQADARRLGGSCSDMYFQELNITGSWAEAKQVGGYHYDVRQSVRTSPQWVAIGRVELKVVHGRTESGTLYLNVFVKHLGRSGFAVGGLLGEDDHKDAMTPPASCTKHIPLLEAVASGQVPSSESSVAAATFA</sequence>
<reference evidence="3" key="1">
    <citation type="submission" date="2023-10" db="EMBL/GenBank/DDBJ databases">
        <authorList>
            <person name="Chen Y."/>
            <person name="Shah S."/>
            <person name="Dougan E. K."/>
            <person name="Thang M."/>
            <person name="Chan C."/>
        </authorList>
    </citation>
    <scope>NUCLEOTIDE SEQUENCE [LARGE SCALE GENOMIC DNA]</scope>
</reference>
<feature type="compositionally biased region" description="Pro residues" evidence="1">
    <location>
        <begin position="171"/>
        <end position="343"/>
    </location>
</feature>
<dbReference type="InterPro" id="IPR003582">
    <property type="entry name" value="ShKT_dom"/>
</dbReference>
<evidence type="ECO:0000256" key="1">
    <source>
        <dbReference type="SAM" id="MobiDB-lite"/>
    </source>
</evidence>
<name>A0ABN9RG91_9DINO</name>
<dbReference type="Gene3D" id="1.10.10.1940">
    <property type="match status" value="1"/>
</dbReference>